<evidence type="ECO:0000313" key="3">
    <source>
        <dbReference type="EMBL" id="TWF80822.1"/>
    </source>
</evidence>
<reference evidence="3 4" key="1">
    <citation type="submission" date="2019-06" db="EMBL/GenBank/DDBJ databases">
        <title>Sequencing the genomes of 1000 actinobacteria strains.</title>
        <authorList>
            <person name="Klenk H.-P."/>
        </authorList>
    </citation>
    <scope>NUCLEOTIDE SEQUENCE [LARGE SCALE GENOMIC DNA]</scope>
    <source>
        <strain evidence="3 4">DSM 45671</strain>
    </source>
</reference>
<dbReference type="RefSeq" id="WP_147259436.1">
    <property type="nucleotide sequence ID" value="NZ_VIWU01000001.1"/>
</dbReference>
<feature type="domain" description="UGSC-like" evidence="2">
    <location>
        <begin position="5"/>
        <end position="175"/>
    </location>
</feature>
<dbReference type="InterPro" id="IPR049831">
    <property type="entry name" value="UGSC_seleno"/>
</dbReference>
<dbReference type="EMBL" id="VIWU01000001">
    <property type="protein sequence ID" value="TWF80822.1"/>
    <property type="molecule type" value="Genomic_DNA"/>
</dbReference>
<evidence type="ECO:0000256" key="1">
    <source>
        <dbReference type="SAM" id="MobiDB-lite"/>
    </source>
</evidence>
<dbReference type="AlphaFoldDB" id="A0A561T129"/>
<dbReference type="Pfam" id="PF24696">
    <property type="entry name" value="UGSC"/>
    <property type="match status" value="1"/>
</dbReference>
<dbReference type="NCBIfam" id="NF041046">
    <property type="entry name" value="UGSC_fam"/>
    <property type="match status" value="1"/>
</dbReference>
<protein>
    <recommendedName>
        <fullName evidence="2">UGSC-like domain-containing protein</fullName>
    </recommendedName>
</protein>
<dbReference type="OrthoDB" id="2990547at2"/>
<name>A0A561T129_9PSEU</name>
<feature type="region of interest" description="Disordered" evidence="1">
    <location>
        <begin position="1"/>
        <end position="20"/>
    </location>
</feature>
<comment type="caution">
    <text evidence="3">The sequence shown here is derived from an EMBL/GenBank/DDBJ whole genome shotgun (WGS) entry which is preliminary data.</text>
</comment>
<proteinExistence type="predicted"/>
<dbReference type="InterPro" id="IPR057767">
    <property type="entry name" value="UGSC-like_dom"/>
</dbReference>
<evidence type="ECO:0000313" key="4">
    <source>
        <dbReference type="Proteomes" id="UP000321261"/>
    </source>
</evidence>
<evidence type="ECO:0000259" key="2">
    <source>
        <dbReference type="Pfam" id="PF24696"/>
    </source>
</evidence>
<dbReference type="Proteomes" id="UP000321261">
    <property type="component" value="Unassembled WGS sequence"/>
</dbReference>
<organism evidence="3 4">
    <name type="scientific">Pseudonocardia hierapolitana</name>
    <dbReference type="NCBI Taxonomy" id="1128676"/>
    <lineage>
        <taxon>Bacteria</taxon>
        <taxon>Bacillati</taxon>
        <taxon>Actinomycetota</taxon>
        <taxon>Actinomycetes</taxon>
        <taxon>Pseudonocardiales</taxon>
        <taxon>Pseudonocardiaceae</taxon>
        <taxon>Pseudonocardia</taxon>
    </lineage>
</organism>
<sequence length="184" mass="18762">MFEAMLDPTGGPSATATGPRLAARPARLDGLVVGLVANPKKNAEPFLDAVGELLAAEHGTADVVRTRKTSITDPIPPATLDELAQRCDVVLIGVGDCGSCSAAAVADGIAFEAAGVPAAVICTVAFRVSADAMARLQGSPGYTYVTTAHPVAPLDEAGVRERARRALPELVGLLTEAPVPVVAR</sequence>
<accession>A0A561T129</accession>
<keyword evidence="4" id="KW-1185">Reference proteome</keyword>
<gene>
    <name evidence="3" type="ORF">FHX44_116765</name>
</gene>